<evidence type="ECO:0000313" key="2">
    <source>
        <dbReference type="Proteomes" id="UP001420932"/>
    </source>
</evidence>
<comment type="caution">
    <text evidence="1">The sequence shown here is derived from an EMBL/GenBank/DDBJ whole genome shotgun (WGS) entry which is preliminary data.</text>
</comment>
<dbReference type="AlphaFoldDB" id="A0AAP0HLF7"/>
<reference evidence="1 2" key="1">
    <citation type="submission" date="2024-01" db="EMBL/GenBank/DDBJ databases">
        <title>Genome assemblies of Stephania.</title>
        <authorList>
            <person name="Yang L."/>
        </authorList>
    </citation>
    <scope>NUCLEOTIDE SEQUENCE [LARGE SCALE GENOMIC DNA]</scope>
    <source>
        <strain evidence="1">YNDBR</strain>
        <tissue evidence="1">Leaf</tissue>
    </source>
</reference>
<protein>
    <submittedName>
        <fullName evidence="1">Uncharacterized protein</fullName>
    </submittedName>
</protein>
<keyword evidence="2" id="KW-1185">Reference proteome</keyword>
<sequence length="77" mass="9139">MTILKERTLVTIDMILFQTLHREEGALIALTRKAKKRRRKESEKVDMTSATTTEWRVYKSLEPLFNVIVSSYLIYLY</sequence>
<dbReference type="Proteomes" id="UP001420932">
    <property type="component" value="Unassembled WGS sequence"/>
</dbReference>
<gene>
    <name evidence="1" type="ORF">Syun_027894</name>
</gene>
<dbReference type="EMBL" id="JBBNAF010000012">
    <property type="protein sequence ID" value="KAK9092983.1"/>
    <property type="molecule type" value="Genomic_DNA"/>
</dbReference>
<evidence type="ECO:0000313" key="1">
    <source>
        <dbReference type="EMBL" id="KAK9092983.1"/>
    </source>
</evidence>
<name>A0AAP0HLF7_9MAGN</name>
<proteinExistence type="predicted"/>
<organism evidence="1 2">
    <name type="scientific">Stephania yunnanensis</name>
    <dbReference type="NCBI Taxonomy" id="152371"/>
    <lineage>
        <taxon>Eukaryota</taxon>
        <taxon>Viridiplantae</taxon>
        <taxon>Streptophyta</taxon>
        <taxon>Embryophyta</taxon>
        <taxon>Tracheophyta</taxon>
        <taxon>Spermatophyta</taxon>
        <taxon>Magnoliopsida</taxon>
        <taxon>Ranunculales</taxon>
        <taxon>Menispermaceae</taxon>
        <taxon>Menispermoideae</taxon>
        <taxon>Cissampelideae</taxon>
        <taxon>Stephania</taxon>
    </lineage>
</organism>
<accession>A0AAP0HLF7</accession>